<feature type="region of interest" description="Disordered" evidence="1">
    <location>
        <begin position="156"/>
        <end position="231"/>
    </location>
</feature>
<proteinExistence type="predicted"/>
<evidence type="ECO:0000313" key="4">
    <source>
        <dbReference type="Proteomes" id="UP001054821"/>
    </source>
</evidence>
<reference evidence="3 4" key="1">
    <citation type="journal article" date="2022" name="G3 (Bethesda)">
        <title>Whole-genome sequence and methylome profiling of the almond [Prunus dulcis (Mill.) D.A. Webb] cultivar 'Nonpareil'.</title>
        <authorList>
            <person name="D'Amico-Willman K.M."/>
            <person name="Ouma W.Z."/>
            <person name="Meulia T."/>
            <person name="Sideli G.M."/>
            <person name="Gradziel T.M."/>
            <person name="Fresnedo-Ramirez J."/>
        </authorList>
    </citation>
    <scope>NUCLEOTIDE SEQUENCE [LARGE SCALE GENOMIC DNA]</scope>
    <source>
        <strain evidence="3">Clone GOH B32 T37-40</strain>
    </source>
</reference>
<dbReference type="AlphaFoldDB" id="A0AAD4VYZ7"/>
<accession>A0AAD4VYZ7</accession>
<evidence type="ECO:0008006" key="5">
    <source>
        <dbReference type="Google" id="ProtNLM"/>
    </source>
</evidence>
<dbReference type="InterPro" id="IPR044169">
    <property type="entry name" value="PI21"/>
</dbReference>
<dbReference type="PANTHER" id="PTHR47488">
    <property type="entry name" value="HEAVY METAL TRANSPORT/DETOXIFICATION SUPERFAMILY PROTEIN"/>
    <property type="match status" value="1"/>
</dbReference>
<organism evidence="3 4">
    <name type="scientific">Prunus dulcis</name>
    <name type="common">Almond</name>
    <name type="synonym">Amygdalus dulcis</name>
    <dbReference type="NCBI Taxonomy" id="3755"/>
    <lineage>
        <taxon>Eukaryota</taxon>
        <taxon>Viridiplantae</taxon>
        <taxon>Streptophyta</taxon>
        <taxon>Embryophyta</taxon>
        <taxon>Tracheophyta</taxon>
        <taxon>Spermatophyta</taxon>
        <taxon>Magnoliopsida</taxon>
        <taxon>eudicotyledons</taxon>
        <taxon>Gunneridae</taxon>
        <taxon>Pentapetalae</taxon>
        <taxon>rosids</taxon>
        <taxon>fabids</taxon>
        <taxon>Rosales</taxon>
        <taxon>Rosaceae</taxon>
        <taxon>Amygdaloideae</taxon>
        <taxon>Amygdaleae</taxon>
        <taxon>Prunus</taxon>
    </lineage>
</organism>
<keyword evidence="4" id="KW-1185">Reference proteome</keyword>
<evidence type="ECO:0000313" key="3">
    <source>
        <dbReference type="EMBL" id="KAI5332847.1"/>
    </source>
</evidence>
<dbReference type="PRINTS" id="PR01217">
    <property type="entry name" value="PRICHEXTENSN"/>
</dbReference>
<name>A0AAD4VYZ7_PRUDU</name>
<dbReference type="GO" id="GO:0046872">
    <property type="term" value="F:metal ion binding"/>
    <property type="evidence" value="ECO:0007669"/>
    <property type="project" value="InterPro"/>
</dbReference>
<comment type="caution">
    <text evidence="3">The sequence shown here is derived from an EMBL/GenBank/DDBJ whole genome shotgun (WGS) entry which is preliminary data.</text>
</comment>
<keyword evidence="2" id="KW-0472">Membrane</keyword>
<dbReference type="EMBL" id="JAJFAZ020000004">
    <property type="protein sequence ID" value="KAI5332847.1"/>
    <property type="molecule type" value="Genomic_DNA"/>
</dbReference>
<keyword evidence="2" id="KW-1133">Transmembrane helix</keyword>
<feature type="transmembrane region" description="Helical" evidence="2">
    <location>
        <begin position="66"/>
        <end position="87"/>
    </location>
</feature>
<keyword evidence="2" id="KW-0812">Transmembrane</keyword>
<sequence>MPEHPMPHMESVSHAGTPNAASEMDNLFFPHAGTSNAACGKSNNWGRSQNLIPLVFVYKPQYSHKFSYFLIFLGTTAGPGAAAILILETIMVLKVDLQCHKCYKKVKKVLCKFPQIRDQIYDEKHNQVIIKVVCCSPEKIRDRICCKGGGAIKGIEIKEPEKPKPPPPADKPKPPPPADKPKPPPPADKPKPPPPEDKPKPPPPADKPKPQPEDKPKPPPADNPKPPPPPAPVPICYPPPNVNACCMDCYHGHPGGPCQTGYGGVAPYIQYDGYYGRPVYDSYGGGRSYNTNYCVARSDCFSEENPQGCTVM</sequence>
<feature type="compositionally biased region" description="Pro residues" evidence="1">
    <location>
        <begin position="218"/>
        <end position="231"/>
    </location>
</feature>
<feature type="compositionally biased region" description="Pro residues" evidence="1">
    <location>
        <begin position="165"/>
        <end position="187"/>
    </location>
</feature>
<dbReference type="PANTHER" id="PTHR47488:SF7">
    <property type="entry name" value="HEAVY METAL TRANSPORT_DETOXIFICATION SUPERFAMILY PROTEIN"/>
    <property type="match status" value="1"/>
</dbReference>
<dbReference type="GO" id="GO:1900150">
    <property type="term" value="P:regulation of defense response to fungus"/>
    <property type="evidence" value="ECO:0007669"/>
    <property type="project" value="InterPro"/>
</dbReference>
<protein>
    <recommendedName>
        <fullName evidence="5">Heavy metal transport/detoxification superfamily protein</fullName>
    </recommendedName>
</protein>
<evidence type="ECO:0000256" key="2">
    <source>
        <dbReference type="SAM" id="Phobius"/>
    </source>
</evidence>
<evidence type="ECO:0000256" key="1">
    <source>
        <dbReference type="SAM" id="MobiDB-lite"/>
    </source>
</evidence>
<dbReference type="InterPro" id="IPR036163">
    <property type="entry name" value="HMA_dom_sf"/>
</dbReference>
<gene>
    <name evidence="3" type="ORF">L3X38_022976</name>
</gene>
<dbReference type="SUPFAM" id="SSF55008">
    <property type="entry name" value="HMA, heavy metal-associated domain"/>
    <property type="match status" value="1"/>
</dbReference>
<dbReference type="Proteomes" id="UP001054821">
    <property type="component" value="Chromosome 4"/>
</dbReference>
<feature type="compositionally biased region" description="Basic and acidic residues" evidence="1">
    <location>
        <begin position="188"/>
        <end position="217"/>
    </location>
</feature>